<dbReference type="Pfam" id="PF14559">
    <property type="entry name" value="TPR_19"/>
    <property type="match status" value="1"/>
</dbReference>
<keyword evidence="2" id="KW-1185">Reference proteome</keyword>
<dbReference type="InterPro" id="IPR011990">
    <property type="entry name" value="TPR-like_helical_dom_sf"/>
</dbReference>
<dbReference type="RefSeq" id="WP_114916899.1">
    <property type="nucleotide sequence ID" value="NZ_CP024848.1"/>
</dbReference>
<proteinExistence type="predicted"/>
<dbReference type="OrthoDB" id="2961242at2"/>
<dbReference type="Gene3D" id="1.25.40.10">
    <property type="entry name" value="Tetratricopeptide repeat domain"/>
    <property type="match status" value="1"/>
</dbReference>
<evidence type="ECO:0000313" key="1">
    <source>
        <dbReference type="EMBL" id="AXI09611.1"/>
    </source>
</evidence>
<protein>
    <submittedName>
        <fullName evidence="1">Tetratricopeptide repeat-containing protein</fullName>
    </submittedName>
</protein>
<name>A0A345PHY1_9BACI</name>
<dbReference type="AlphaFoldDB" id="A0A345PHY1"/>
<accession>A0A345PHY1</accession>
<organism evidence="1 2">
    <name type="scientific">Oceanobacillus zhaokaii</name>
    <dbReference type="NCBI Taxonomy" id="2052660"/>
    <lineage>
        <taxon>Bacteria</taxon>
        <taxon>Bacillati</taxon>
        <taxon>Bacillota</taxon>
        <taxon>Bacilli</taxon>
        <taxon>Bacillales</taxon>
        <taxon>Bacillaceae</taxon>
        <taxon>Oceanobacillus</taxon>
    </lineage>
</organism>
<dbReference type="SUPFAM" id="SSF116965">
    <property type="entry name" value="Hypothetical protein MPN330"/>
    <property type="match status" value="1"/>
</dbReference>
<dbReference type="Proteomes" id="UP000253908">
    <property type="component" value="Chromosome"/>
</dbReference>
<dbReference type="KEGG" id="ocn:CUC15_12050"/>
<dbReference type="EMBL" id="CP024848">
    <property type="protein sequence ID" value="AXI09611.1"/>
    <property type="molecule type" value="Genomic_DNA"/>
</dbReference>
<reference evidence="2" key="1">
    <citation type="submission" date="2017-11" db="EMBL/GenBank/DDBJ databases">
        <authorList>
            <person name="Zhu W."/>
        </authorList>
    </citation>
    <scope>NUCLEOTIDE SEQUENCE [LARGE SCALE GENOMIC DNA]</scope>
    <source>
        <strain evidence="2">160</strain>
    </source>
</reference>
<gene>
    <name evidence="1" type="ORF">CUC15_12050</name>
</gene>
<sequence>MQTEPNNVILFPKWKKTLEEESLYALQEKRYEEALEKLNKLLSYQVDDYEILIAKLMCLMELSRYEEAQELCEELLQHKDDNYYHYLHMYLTILFQTNQYELLMEHAAAELADKQLPEIFREQFTQLYDISKKMKVDIMVEKSILLHEELTGAVEADNHQEQWRIIENLRRVHASASDDILELLVNERIHPVNKTAIINFLMDNHVTKSIDIKKFDIDIRIVPNETEKINENNVFQQILSSLKEVELKNPTLYAVIEQILYHYFFVLYPITPPSKEVRNIVKAITFIGQESLNIHIETNETLEGSVLHYIDEIKMCETLYLSIIEE</sequence>
<dbReference type="SUPFAM" id="SSF48452">
    <property type="entry name" value="TPR-like"/>
    <property type="match status" value="1"/>
</dbReference>
<evidence type="ECO:0000313" key="2">
    <source>
        <dbReference type="Proteomes" id="UP000253908"/>
    </source>
</evidence>